<evidence type="ECO:0000313" key="4">
    <source>
        <dbReference type="EnsemblMetazoa" id="HelroP169800"/>
    </source>
</evidence>
<dbReference type="AlphaFoldDB" id="T1F2C0"/>
<reference evidence="5" key="1">
    <citation type="submission" date="2012-12" db="EMBL/GenBank/DDBJ databases">
        <authorList>
            <person name="Hellsten U."/>
            <person name="Grimwood J."/>
            <person name="Chapman J.A."/>
            <person name="Shapiro H."/>
            <person name="Aerts A."/>
            <person name="Otillar R.P."/>
            <person name="Terry A.Y."/>
            <person name="Boore J.L."/>
            <person name="Simakov O."/>
            <person name="Marletaz F."/>
            <person name="Cho S.-J."/>
            <person name="Edsinger-Gonzales E."/>
            <person name="Havlak P."/>
            <person name="Kuo D.-H."/>
            <person name="Larsson T."/>
            <person name="Lv J."/>
            <person name="Arendt D."/>
            <person name="Savage R."/>
            <person name="Osoegawa K."/>
            <person name="de Jong P."/>
            <person name="Lindberg D.R."/>
            <person name="Seaver E.C."/>
            <person name="Weisblat D.A."/>
            <person name="Putnam N.H."/>
            <person name="Grigoriev I.V."/>
            <person name="Rokhsar D.S."/>
        </authorList>
    </citation>
    <scope>NUCLEOTIDE SEQUENCE</scope>
</reference>
<keyword evidence="5" id="KW-1185">Reference proteome</keyword>
<feature type="transmembrane region" description="Helical" evidence="1">
    <location>
        <begin position="37"/>
        <end position="59"/>
    </location>
</feature>
<dbReference type="OrthoDB" id="166803at2759"/>
<dbReference type="PANTHER" id="PTHR46593">
    <property type="entry name" value="TRANSMEMBRANE PROTEIN 64"/>
    <property type="match status" value="1"/>
</dbReference>
<dbReference type="EMBL" id="KB096134">
    <property type="protein sequence ID" value="ESO08072.1"/>
    <property type="molecule type" value="Genomic_DNA"/>
</dbReference>
<evidence type="ECO:0000256" key="1">
    <source>
        <dbReference type="SAM" id="Phobius"/>
    </source>
</evidence>
<evidence type="ECO:0000259" key="2">
    <source>
        <dbReference type="Pfam" id="PF09335"/>
    </source>
</evidence>
<dbReference type="CTD" id="20202970"/>
<dbReference type="InParanoid" id="T1F2C0"/>
<reference evidence="3 5" key="2">
    <citation type="journal article" date="2013" name="Nature">
        <title>Insights into bilaterian evolution from three spiralian genomes.</title>
        <authorList>
            <person name="Simakov O."/>
            <person name="Marletaz F."/>
            <person name="Cho S.J."/>
            <person name="Edsinger-Gonzales E."/>
            <person name="Havlak P."/>
            <person name="Hellsten U."/>
            <person name="Kuo D.H."/>
            <person name="Larsson T."/>
            <person name="Lv J."/>
            <person name="Arendt D."/>
            <person name="Savage R."/>
            <person name="Osoegawa K."/>
            <person name="de Jong P."/>
            <person name="Grimwood J."/>
            <person name="Chapman J.A."/>
            <person name="Shapiro H."/>
            <person name="Aerts A."/>
            <person name="Otillar R.P."/>
            <person name="Terry A.Y."/>
            <person name="Boore J.L."/>
            <person name="Grigoriev I.V."/>
            <person name="Lindberg D.R."/>
            <person name="Seaver E.C."/>
            <person name="Weisblat D.A."/>
            <person name="Putnam N.H."/>
            <person name="Rokhsar D.S."/>
        </authorList>
    </citation>
    <scope>NUCLEOTIDE SEQUENCE</scope>
</reference>
<dbReference type="GO" id="GO:0051480">
    <property type="term" value="P:regulation of cytosolic calcium ion concentration"/>
    <property type="evidence" value="ECO:0000318"/>
    <property type="project" value="GO_Central"/>
</dbReference>
<feature type="transmembrane region" description="Helical" evidence="1">
    <location>
        <begin position="71"/>
        <end position="96"/>
    </location>
</feature>
<keyword evidence="1" id="KW-0472">Membrane</keyword>
<dbReference type="eggNOG" id="KOG3140">
    <property type="taxonomic scope" value="Eukaryota"/>
</dbReference>
<dbReference type="Pfam" id="PF09335">
    <property type="entry name" value="VTT_dom"/>
    <property type="match status" value="1"/>
</dbReference>
<reference evidence="4" key="3">
    <citation type="submission" date="2015-06" db="UniProtKB">
        <authorList>
            <consortium name="EnsemblMetazoa"/>
        </authorList>
    </citation>
    <scope>IDENTIFICATION</scope>
</reference>
<dbReference type="STRING" id="6412.T1F2C0"/>
<protein>
    <recommendedName>
        <fullName evidence="2">VTT domain-containing protein</fullName>
    </recommendedName>
</protein>
<gene>
    <name evidence="4" type="primary">20202970</name>
    <name evidence="3" type="ORF">HELRODRAFT_169800</name>
</gene>
<sequence>MQHKPLHMICDQVICDACDSSRNQQRYQRKPLKNLTLALYFMTFVLLTCLLLFIGSDYIKKTLVTMEKSHSVLTVILFLCFFIFVSFPLTWGYVLLNLAAGYLYGVVSGVLVVSMCALVGVTTSHFVIRRYMVSWAVMDVIVNNFRNLVTVIESDHGFKVVVLTRLTPIPFGLQNALFGMCHIEYRDYMTASMLGMLPTQLIHAYVGSTLRSMQDVVSNNNNNNLAYFIFCCQQQQHQNCPQYRLAVVVDLYVDDNRRTVRST</sequence>
<feature type="domain" description="VTT" evidence="2">
    <location>
        <begin position="94"/>
        <end position="208"/>
    </location>
</feature>
<proteinExistence type="predicted"/>
<dbReference type="EnsemblMetazoa" id="HelroT169800">
    <property type="protein sequence ID" value="HelroP169800"/>
    <property type="gene ID" value="HelroG169800"/>
</dbReference>
<dbReference type="KEGG" id="hro:HELRODRAFT_169800"/>
<dbReference type="RefSeq" id="XP_009013861.1">
    <property type="nucleotide sequence ID" value="XM_009015613.1"/>
</dbReference>
<evidence type="ECO:0000313" key="5">
    <source>
        <dbReference type="Proteomes" id="UP000015101"/>
    </source>
</evidence>
<organism evidence="4 5">
    <name type="scientific">Helobdella robusta</name>
    <name type="common">Californian leech</name>
    <dbReference type="NCBI Taxonomy" id="6412"/>
    <lineage>
        <taxon>Eukaryota</taxon>
        <taxon>Metazoa</taxon>
        <taxon>Spiralia</taxon>
        <taxon>Lophotrochozoa</taxon>
        <taxon>Annelida</taxon>
        <taxon>Clitellata</taxon>
        <taxon>Hirudinea</taxon>
        <taxon>Rhynchobdellida</taxon>
        <taxon>Glossiphoniidae</taxon>
        <taxon>Helobdella</taxon>
    </lineage>
</organism>
<dbReference type="EMBL" id="AMQM01003396">
    <property type="status" value="NOT_ANNOTATED_CDS"/>
    <property type="molecule type" value="Genomic_DNA"/>
</dbReference>
<keyword evidence="1" id="KW-1133">Transmembrane helix</keyword>
<dbReference type="FunCoup" id="T1F2C0">
    <property type="interactions" value="651"/>
</dbReference>
<dbReference type="GeneID" id="20202970"/>
<dbReference type="OMA" id="CHIEYRD"/>
<accession>T1F2C0</accession>
<dbReference type="HOGENOM" id="CLU_1058761_0_0_1"/>
<keyword evidence="1" id="KW-0812">Transmembrane</keyword>
<dbReference type="InterPro" id="IPR053069">
    <property type="entry name" value="TVP38/TMEM64"/>
</dbReference>
<dbReference type="InterPro" id="IPR032816">
    <property type="entry name" value="VTT_dom"/>
</dbReference>
<dbReference type="Proteomes" id="UP000015101">
    <property type="component" value="Unassembled WGS sequence"/>
</dbReference>
<dbReference type="PANTHER" id="PTHR46593:SF1">
    <property type="entry name" value="TRANSMEMBRANE PROTEIN 64"/>
    <property type="match status" value="1"/>
</dbReference>
<dbReference type="GO" id="GO:0005783">
    <property type="term" value="C:endoplasmic reticulum"/>
    <property type="evidence" value="ECO:0000318"/>
    <property type="project" value="GO_Central"/>
</dbReference>
<evidence type="ECO:0000313" key="3">
    <source>
        <dbReference type="EMBL" id="ESO08072.1"/>
    </source>
</evidence>
<feature type="transmembrane region" description="Helical" evidence="1">
    <location>
        <begin position="102"/>
        <end position="128"/>
    </location>
</feature>
<name>T1F2C0_HELRO</name>